<dbReference type="RefSeq" id="WP_135974042.1">
    <property type="nucleotide sequence ID" value="NZ_CP039291.1"/>
</dbReference>
<evidence type="ECO:0000256" key="8">
    <source>
        <dbReference type="SAM" id="Phobius"/>
    </source>
</evidence>
<keyword evidence="5 8" id="KW-1133">Transmembrane helix</keyword>
<feature type="domain" description="Major facilitator superfamily (MFS) profile" evidence="9">
    <location>
        <begin position="31"/>
        <end position="416"/>
    </location>
</feature>
<feature type="transmembrane region" description="Helical" evidence="8">
    <location>
        <begin position="328"/>
        <end position="350"/>
    </location>
</feature>
<accession>A0A4P7SFA9</accession>
<dbReference type="InterPro" id="IPR020846">
    <property type="entry name" value="MFS_dom"/>
</dbReference>
<dbReference type="SUPFAM" id="SSF103473">
    <property type="entry name" value="MFS general substrate transporter"/>
    <property type="match status" value="1"/>
</dbReference>
<feature type="transmembrane region" description="Helical" evidence="8">
    <location>
        <begin position="65"/>
        <end position="85"/>
    </location>
</feature>
<feature type="compositionally biased region" description="Low complexity" evidence="7">
    <location>
        <begin position="7"/>
        <end position="24"/>
    </location>
</feature>
<feature type="transmembrane region" description="Helical" evidence="8">
    <location>
        <begin position="106"/>
        <end position="127"/>
    </location>
</feature>
<keyword evidence="3" id="KW-1003">Cell membrane</keyword>
<dbReference type="GO" id="GO:0005886">
    <property type="term" value="C:plasma membrane"/>
    <property type="evidence" value="ECO:0007669"/>
    <property type="project" value="UniProtKB-SubCell"/>
</dbReference>
<evidence type="ECO:0000256" key="5">
    <source>
        <dbReference type="ARBA" id="ARBA00022989"/>
    </source>
</evidence>
<reference evidence="10 11" key="1">
    <citation type="submission" date="2019-04" db="EMBL/GenBank/DDBJ databases">
        <title>Isolation and identification of Cellulomonas shaoxiangyii sp. Nov. isolated from feces of the Tibetan antelopes (Pantholops hodgsonii) in the Qinghai-Tibet plateau of China.</title>
        <authorList>
            <person name="Tian Z."/>
        </authorList>
    </citation>
    <scope>NUCLEOTIDE SEQUENCE [LARGE SCALE GENOMIC DNA]</scope>
    <source>
        <strain evidence="10 11">Z28</strain>
    </source>
</reference>
<keyword evidence="11" id="KW-1185">Reference proteome</keyword>
<dbReference type="CDD" id="cd06173">
    <property type="entry name" value="MFS_MefA_like"/>
    <property type="match status" value="1"/>
</dbReference>
<organism evidence="10 11">
    <name type="scientific">Cellulomonas shaoxiangyii</name>
    <dbReference type="NCBI Taxonomy" id="2566013"/>
    <lineage>
        <taxon>Bacteria</taxon>
        <taxon>Bacillati</taxon>
        <taxon>Actinomycetota</taxon>
        <taxon>Actinomycetes</taxon>
        <taxon>Micrococcales</taxon>
        <taxon>Cellulomonadaceae</taxon>
        <taxon>Cellulomonas</taxon>
    </lineage>
</organism>
<dbReference type="Gene3D" id="1.20.1250.20">
    <property type="entry name" value="MFS general substrate transporter like domains"/>
    <property type="match status" value="1"/>
</dbReference>
<evidence type="ECO:0000256" key="2">
    <source>
        <dbReference type="ARBA" id="ARBA00022448"/>
    </source>
</evidence>
<feature type="transmembrane region" description="Helical" evidence="8">
    <location>
        <begin position="277"/>
        <end position="298"/>
    </location>
</feature>
<evidence type="ECO:0000256" key="4">
    <source>
        <dbReference type="ARBA" id="ARBA00022692"/>
    </source>
</evidence>
<dbReference type="PANTHER" id="PTHR23513">
    <property type="entry name" value="INTEGRAL MEMBRANE EFFLUX PROTEIN-RELATED"/>
    <property type="match status" value="1"/>
</dbReference>
<dbReference type="Pfam" id="PF05977">
    <property type="entry name" value="MFS_3"/>
    <property type="match status" value="1"/>
</dbReference>
<feature type="transmembrane region" description="Helical" evidence="8">
    <location>
        <begin position="32"/>
        <end position="53"/>
    </location>
</feature>
<keyword evidence="4 8" id="KW-0812">Transmembrane</keyword>
<evidence type="ECO:0000256" key="6">
    <source>
        <dbReference type="ARBA" id="ARBA00023136"/>
    </source>
</evidence>
<feature type="transmembrane region" description="Helical" evidence="8">
    <location>
        <begin position="242"/>
        <end position="265"/>
    </location>
</feature>
<dbReference type="OrthoDB" id="9775268at2"/>
<proteinExistence type="predicted"/>
<dbReference type="EMBL" id="CP039291">
    <property type="protein sequence ID" value="QCB92672.1"/>
    <property type="molecule type" value="Genomic_DNA"/>
</dbReference>
<protein>
    <submittedName>
        <fullName evidence="10">MFS transporter</fullName>
    </submittedName>
</protein>
<dbReference type="GO" id="GO:0022857">
    <property type="term" value="F:transmembrane transporter activity"/>
    <property type="evidence" value="ECO:0007669"/>
    <property type="project" value="InterPro"/>
</dbReference>
<feature type="transmembrane region" description="Helical" evidence="8">
    <location>
        <begin position="390"/>
        <end position="413"/>
    </location>
</feature>
<feature type="transmembrane region" description="Helical" evidence="8">
    <location>
        <begin position="190"/>
        <end position="209"/>
    </location>
</feature>
<dbReference type="PROSITE" id="PS50850">
    <property type="entry name" value="MFS"/>
    <property type="match status" value="1"/>
</dbReference>
<keyword evidence="6 8" id="KW-0472">Membrane</keyword>
<evidence type="ECO:0000313" key="10">
    <source>
        <dbReference type="EMBL" id="QCB92672.1"/>
    </source>
</evidence>
<dbReference type="Proteomes" id="UP000296469">
    <property type="component" value="Chromosome"/>
</dbReference>
<dbReference type="PANTHER" id="PTHR23513:SF11">
    <property type="entry name" value="STAPHYLOFERRIN A TRANSPORTER"/>
    <property type="match status" value="1"/>
</dbReference>
<keyword evidence="2" id="KW-0813">Transport</keyword>
<sequence>MTDRQNPSGRSPSPVAPRPAVSAPSPFRSRSFLLLLVAQLLGGSGMWMLRMAADWLVLDLTGSSEAVGVLVALQFLPLLLVGPWGGVLADRHDKRRLVELAQGAQALLAVSLAALTFTGAIAVWHLYVAAALMGLVSAVDQPARQVLVGETVGDAHLQPAVSAMNALNQAGGMIGPAVAGLVIHQWGEGWAFTTNAVVAVCVVSLVLTMRTRDLHLTPRVPPSKGQVREGVRYVRERPRLSWVIVLAGLMGALGMNGPVVLTAFAQDVWDTGPAGFGLYNSVSAVGAFVGVVVAARYVRVRARSVVVASGAFAVTEVVAALAPSPAAFLVMLALVGAATLVFLTTAATLVQLTAEPSVRGRVLALYTPLLLGGHACGGLLQGWLTEELGVRTGLVVTGAFALAATTCVAIALARVRRDGASWSSSSGPARTAPVGSVTPDPRRSAGRCRAAPRATDPRGGIPDA</sequence>
<dbReference type="AlphaFoldDB" id="A0A4P7SFA9"/>
<comment type="subcellular location">
    <subcellularLocation>
        <location evidence="1">Cell membrane</location>
        <topology evidence="1">Multi-pass membrane protein</topology>
    </subcellularLocation>
</comment>
<dbReference type="InterPro" id="IPR036259">
    <property type="entry name" value="MFS_trans_sf"/>
</dbReference>
<name>A0A4P7SFA9_9CELL</name>
<evidence type="ECO:0000313" key="11">
    <source>
        <dbReference type="Proteomes" id="UP000296469"/>
    </source>
</evidence>
<feature type="transmembrane region" description="Helical" evidence="8">
    <location>
        <begin position="362"/>
        <end position="384"/>
    </location>
</feature>
<dbReference type="KEGG" id="celz:E5225_03010"/>
<feature type="region of interest" description="Disordered" evidence="7">
    <location>
        <begin position="420"/>
        <end position="464"/>
    </location>
</feature>
<feature type="region of interest" description="Disordered" evidence="7">
    <location>
        <begin position="1"/>
        <end position="24"/>
    </location>
</feature>
<evidence type="ECO:0000259" key="9">
    <source>
        <dbReference type="PROSITE" id="PS50850"/>
    </source>
</evidence>
<dbReference type="InterPro" id="IPR010290">
    <property type="entry name" value="TM_effector"/>
</dbReference>
<evidence type="ECO:0000256" key="1">
    <source>
        <dbReference type="ARBA" id="ARBA00004651"/>
    </source>
</evidence>
<feature type="transmembrane region" description="Helical" evidence="8">
    <location>
        <begin position="305"/>
        <end position="322"/>
    </location>
</feature>
<evidence type="ECO:0000256" key="3">
    <source>
        <dbReference type="ARBA" id="ARBA00022475"/>
    </source>
</evidence>
<evidence type="ECO:0000256" key="7">
    <source>
        <dbReference type="SAM" id="MobiDB-lite"/>
    </source>
</evidence>
<gene>
    <name evidence="10" type="ORF">E5225_03010</name>
</gene>